<reference evidence="2 3" key="1">
    <citation type="submission" date="2021-01" db="EMBL/GenBank/DDBJ databases">
        <title>Whole genome shotgun sequence of Asanoa siamensis NBRC 107932.</title>
        <authorList>
            <person name="Komaki H."/>
            <person name="Tamura T."/>
        </authorList>
    </citation>
    <scope>NUCLEOTIDE SEQUENCE [LARGE SCALE GENOMIC DNA]</scope>
    <source>
        <strain evidence="2 3">NBRC 107932</strain>
    </source>
</reference>
<dbReference type="RefSeq" id="WP_203716074.1">
    <property type="nucleotide sequence ID" value="NZ_BONE01000040.1"/>
</dbReference>
<name>A0ABQ4CV71_9ACTN</name>
<gene>
    <name evidence="2" type="ORF">Asi02nite_47110</name>
</gene>
<dbReference type="InterPro" id="IPR008912">
    <property type="entry name" value="Uncharacterised_CoxE"/>
</dbReference>
<protein>
    <recommendedName>
        <fullName evidence="4">VWA domain containing CoxE-like protein</fullName>
    </recommendedName>
</protein>
<dbReference type="PANTHER" id="PTHR39338">
    <property type="entry name" value="BLL5662 PROTEIN-RELATED"/>
    <property type="match status" value="1"/>
</dbReference>
<feature type="compositionally biased region" description="Pro residues" evidence="1">
    <location>
        <begin position="87"/>
        <end position="112"/>
    </location>
</feature>
<dbReference type="EMBL" id="BONE01000040">
    <property type="protein sequence ID" value="GIF75193.1"/>
    <property type="molecule type" value="Genomic_DNA"/>
</dbReference>
<sequence>MTLPSFVPPLVQALRRRGLPLGVDDLQDLRVALLAGFGLSSTEAFQELCVSLWAKSPEEAATVRAVFARTRIPVWTARLSTGVLPVDPAPGDPVVPAGPPPLDPEPPPPPLLRPVTGTAAGAPPRSGSRDPALLLVPQYPVSERAVAQVWRRLRRRVRSGPATVLDVTATVDRRARTGVAVAPVLVPPRRNAARLLLLVDRDGSMAPYHGYVDHVTRAIRHAARLDVLTVVYFHDVPGHGDRAVLADTAPDTAHLDAVLPRVEPLVGGTVYADPALAEPVDLAALLERVTPTTAVAVVSDAGAARGSLDTTRLLDVVALAKAVTQRRATLAWLNPVPRARWRRTTAALIARHVPMHALDLPGMYRAVDALRGRHPVVERPL</sequence>
<evidence type="ECO:0000313" key="2">
    <source>
        <dbReference type="EMBL" id="GIF75193.1"/>
    </source>
</evidence>
<evidence type="ECO:0000313" key="3">
    <source>
        <dbReference type="Proteomes" id="UP000604117"/>
    </source>
</evidence>
<accession>A0ABQ4CV71</accession>
<dbReference type="Pfam" id="PF05762">
    <property type="entry name" value="VWA_CoxE"/>
    <property type="match status" value="1"/>
</dbReference>
<dbReference type="Proteomes" id="UP000604117">
    <property type="component" value="Unassembled WGS sequence"/>
</dbReference>
<feature type="region of interest" description="Disordered" evidence="1">
    <location>
        <begin position="86"/>
        <end position="131"/>
    </location>
</feature>
<keyword evidence="3" id="KW-1185">Reference proteome</keyword>
<dbReference type="PANTHER" id="PTHR39338:SF7">
    <property type="entry name" value="BLL6692 PROTEIN"/>
    <property type="match status" value="1"/>
</dbReference>
<evidence type="ECO:0008006" key="4">
    <source>
        <dbReference type="Google" id="ProtNLM"/>
    </source>
</evidence>
<comment type="caution">
    <text evidence="2">The sequence shown here is derived from an EMBL/GenBank/DDBJ whole genome shotgun (WGS) entry which is preliminary data.</text>
</comment>
<organism evidence="2 3">
    <name type="scientific">Asanoa siamensis</name>
    <dbReference type="NCBI Taxonomy" id="926357"/>
    <lineage>
        <taxon>Bacteria</taxon>
        <taxon>Bacillati</taxon>
        <taxon>Actinomycetota</taxon>
        <taxon>Actinomycetes</taxon>
        <taxon>Micromonosporales</taxon>
        <taxon>Micromonosporaceae</taxon>
        <taxon>Asanoa</taxon>
    </lineage>
</organism>
<proteinExistence type="predicted"/>
<evidence type="ECO:0000256" key="1">
    <source>
        <dbReference type="SAM" id="MobiDB-lite"/>
    </source>
</evidence>